<sequence length="553" mass="61231">MKNWNSGKIVSRMLWQCCIFEEFKNADNIIRMDQALKKVGQKKAQDEWEKLPHSLPSNAFIRNYLSAFAWNPFTKATTLDTKESSQKSECTKTTNGMEEPGTSDVMKETIQTTEVPLGSAVPQQFSKAYDALDQALNRLNTGDYETSMQWASTAVSLFESALTTPISDSSCKRMAEGDEDTTNSVHPPVEDPSNTADKSADTPKSLAVNGHTDGEHAAPSIVASKPETEVSPRQTTATNGISVSAEQLRLARANHCKALLLNATYLALAGRAADARRLFQVVCAEDSGAELVVRVNSLIKSACLSMSVDQDFAACLYDFQNAQSACPECPDVYLHRGQINLLADQLDEALHDLNTAVKLKPEFSIAQAQRLYTLYRRALNESNPDRATARVEDFRKLAHKYPNCLETHSLFAQILTERGELSASDAEFAKVIELAPDSGLAYAHRGLLQLRWMQDRDAAQKWFTLGAKADPKCELIHELLGQLAVERGQFTTALEHFDAAIREAKTQNDLAHLIALREGVQAQSRVCEKYNISITDVMATLKREQQQMMMGMA</sequence>
<gene>
    <name evidence="12" type="ORF">FGIG_05716</name>
</gene>
<keyword evidence="6" id="KW-1133">Transmembrane helix</keyword>
<organism evidence="12 13">
    <name type="scientific">Fasciola gigantica</name>
    <name type="common">Giant liver fluke</name>
    <dbReference type="NCBI Taxonomy" id="46835"/>
    <lineage>
        <taxon>Eukaryota</taxon>
        <taxon>Metazoa</taxon>
        <taxon>Spiralia</taxon>
        <taxon>Lophotrochozoa</taxon>
        <taxon>Platyhelminthes</taxon>
        <taxon>Trematoda</taxon>
        <taxon>Digenea</taxon>
        <taxon>Plagiorchiida</taxon>
        <taxon>Echinostomata</taxon>
        <taxon>Echinostomatoidea</taxon>
        <taxon>Fasciolidae</taxon>
        <taxon>Fasciola</taxon>
    </lineage>
</organism>
<evidence type="ECO:0000256" key="6">
    <source>
        <dbReference type="ARBA" id="ARBA00022989"/>
    </source>
</evidence>
<keyword evidence="3" id="KW-0677">Repeat</keyword>
<dbReference type="Proteomes" id="UP000316759">
    <property type="component" value="Unassembled WGS sequence"/>
</dbReference>
<evidence type="ECO:0000256" key="3">
    <source>
        <dbReference type="ARBA" id="ARBA00022737"/>
    </source>
</evidence>
<evidence type="ECO:0000256" key="8">
    <source>
        <dbReference type="ARBA" id="ARBA00023136"/>
    </source>
</evidence>
<comment type="caution">
    <text evidence="12">The sequence shown here is derived from an EMBL/GenBank/DDBJ whole genome shotgun (WGS) entry which is preliminary data.</text>
</comment>
<evidence type="ECO:0000256" key="10">
    <source>
        <dbReference type="PROSITE-ProRule" id="PRU00339"/>
    </source>
</evidence>
<dbReference type="Gene3D" id="1.25.40.10">
    <property type="entry name" value="Tetratricopeptide repeat domain"/>
    <property type="match status" value="2"/>
</dbReference>
<comment type="subcellular location">
    <subcellularLocation>
        <location evidence="1">Mitochondrion outer membrane</location>
        <topology evidence="1">Single-pass membrane protein</topology>
    </subcellularLocation>
</comment>
<dbReference type="InterPro" id="IPR019734">
    <property type="entry name" value="TPR_rpt"/>
</dbReference>
<dbReference type="InterPro" id="IPR011990">
    <property type="entry name" value="TPR-like_helical_dom_sf"/>
</dbReference>
<reference evidence="12 13" key="1">
    <citation type="submission" date="2019-04" db="EMBL/GenBank/DDBJ databases">
        <title>Annotation for the trematode Fasciola gigantica.</title>
        <authorList>
            <person name="Choi Y.-J."/>
        </authorList>
    </citation>
    <scope>NUCLEOTIDE SEQUENCE [LARGE SCALE GENOMIC DNA]</scope>
    <source>
        <strain evidence="12">Uganda_cow_1</strain>
    </source>
</reference>
<keyword evidence="4" id="KW-1000">Mitochondrion outer membrane</keyword>
<dbReference type="GO" id="GO:0045039">
    <property type="term" value="P:protein insertion into mitochondrial inner membrane"/>
    <property type="evidence" value="ECO:0007669"/>
    <property type="project" value="TreeGrafter"/>
</dbReference>
<keyword evidence="13" id="KW-1185">Reference proteome</keyword>
<keyword evidence="2" id="KW-0812">Transmembrane</keyword>
<keyword evidence="12" id="KW-0346">Stress response</keyword>
<dbReference type="PANTHER" id="PTHR46208">
    <property type="entry name" value="MITOCHONDRIAL IMPORT RECEPTOR SUBUNIT TOM70"/>
    <property type="match status" value="1"/>
</dbReference>
<dbReference type="PROSITE" id="PS50005">
    <property type="entry name" value="TPR"/>
    <property type="match status" value="1"/>
</dbReference>
<dbReference type="AlphaFoldDB" id="A0A504Z2D0"/>
<evidence type="ECO:0000256" key="7">
    <source>
        <dbReference type="ARBA" id="ARBA00023128"/>
    </source>
</evidence>
<dbReference type="GO" id="GO:0030150">
    <property type="term" value="P:protein import into mitochondrial matrix"/>
    <property type="evidence" value="ECO:0007669"/>
    <property type="project" value="TreeGrafter"/>
</dbReference>
<dbReference type="EMBL" id="SUNJ01004851">
    <property type="protein sequence ID" value="TPP64118.1"/>
    <property type="molecule type" value="Genomic_DNA"/>
</dbReference>
<evidence type="ECO:0000256" key="1">
    <source>
        <dbReference type="ARBA" id="ARBA00004572"/>
    </source>
</evidence>
<dbReference type="STRING" id="46835.A0A504Z2D0"/>
<accession>A0A504Z2D0</accession>
<dbReference type="SUPFAM" id="SSF48452">
    <property type="entry name" value="TPR-like"/>
    <property type="match status" value="1"/>
</dbReference>
<feature type="region of interest" description="Disordered" evidence="11">
    <location>
        <begin position="169"/>
        <end position="238"/>
    </location>
</feature>
<evidence type="ECO:0000256" key="4">
    <source>
        <dbReference type="ARBA" id="ARBA00022787"/>
    </source>
</evidence>
<dbReference type="GO" id="GO:0008320">
    <property type="term" value="F:protein transmembrane transporter activity"/>
    <property type="evidence" value="ECO:0007669"/>
    <property type="project" value="TreeGrafter"/>
</dbReference>
<name>A0A504Z2D0_FASGI</name>
<keyword evidence="5 10" id="KW-0802">TPR repeat</keyword>
<dbReference type="OrthoDB" id="66418at2759"/>
<dbReference type="GO" id="GO:0030943">
    <property type="term" value="F:mitochondrion targeting sequence binding"/>
    <property type="evidence" value="ECO:0007669"/>
    <property type="project" value="TreeGrafter"/>
</dbReference>
<evidence type="ECO:0000256" key="2">
    <source>
        <dbReference type="ARBA" id="ARBA00022692"/>
    </source>
</evidence>
<keyword evidence="7" id="KW-0496">Mitochondrion</keyword>
<dbReference type="SMART" id="SM00028">
    <property type="entry name" value="TPR"/>
    <property type="match status" value="3"/>
</dbReference>
<proteinExistence type="inferred from homology"/>
<feature type="repeat" description="TPR" evidence="10">
    <location>
        <begin position="330"/>
        <end position="363"/>
    </location>
</feature>
<dbReference type="PANTHER" id="PTHR46208:SF1">
    <property type="entry name" value="MITOCHONDRIAL IMPORT RECEPTOR SUBUNIT TOM70"/>
    <property type="match status" value="1"/>
</dbReference>
<evidence type="ECO:0000313" key="12">
    <source>
        <dbReference type="EMBL" id="TPP64118.1"/>
    </source>
</evidence>
<evidence type="ECO:0000256" key="11">
    <source>
        <dbReference type="SAM" id="MobiDB-lite"/>
    </source>
</evidence>
<dbReference type="GO" id="GO:0005741">
    <property type="term" value="C:mitochondrial outer membrane"/>
    <property type="evidence" value="ECO:0007669"/>
    <property type="project" value="UniProtKB-SubCell"/>
</dbReference>
<evidence type="ECO:0000313" key="13">
    <source>
        <dbReference type="Proteomes" id="UP000316759"/>
    </source>
</evidence>
<comment type="similarity">
    <text evidence="9">Belongs to the Tom70 family.</text>
</comment>
<keyword evidence="8" id="KW-0472">Membrane</keyword>
<evidence type="ECO:0000256" key="5">
    <source>
        <dbReference type="ARBA" id="ARBA00022803"/>
    </source>
</evidence>
<evidence type="ECO:0000256" key="9">
    <source>
        <dbReference type="ARBA" id="ARBA00038030"/>
    </source>
</evidence>
<protein>
    <submittedName>
        <fullName evidence="12">Putative heat shock protein 70 (Hsp70)-interacting protein</fullName>
    </submittedName>
</protein>